<keyword evidence="2" id="KW-1185">Reference proteome</keyword>
<comment type="caution">
    <text evidence="1">The sequence shown here is derived from an EMBL/GenBank/DDBJ whole genome shotgun (WGS) entry which is preliminary data.</text>
</comment>
<organism evidence="1 2">
    <name type="scientific">Sphaerosporella brunnea</name>
    <dbReference type="NCBI Taxonomy" id="1250544"/>
    <lineage>
        <taxon>Eukaryota</taxon>
        <taxon>Fungi</taxon>
        <taxon>Dikarya</taxon>
        <taxon>Ascomycota</taxon>
        <taxon>Pezizomycotina</taxon>
        <taxon>Pezizomycetes</taxon>
        <taxon>Pezizales</taxon>
        <taxon>Pyronemataceae</taxon>
        <taxon>Sphaerosporella</taxon>
    </lineage>
</organism>
<dbReference type="EMBL" id="VXIS01000327">
    <property type="protein sequence ID" value="KAA8894602.1"/>
    <property type="molecule type" value="Genomic_DNA"/>
</dbReference>
<sequence length="115" mass="13456">MSMEDLIDCIYTLECARIRRNVVAHEVTADDLRVAIKYARDPIEEEMMRWSVHHYWGVTPQAYHVLPDITKQQLLKKRMCNSKYPSRLQWWGADDINSVRRADGVAASPSQTRHD</sequence>
<name>A0A5J5EFX4_9PEZI</name>
<reference evidence="1 2" key="1">
    <citation type="submission" date="2019-09" db="EMBL/GenBank/DDBJ databases">
        <title>Draft genome of the ectomycorrhizal ascomycete Sphaerosporella brunnea.</title>
        <authorList>
            <consortium name="DOE Joint Genome Institute"/>
            <person name="Benucci G.M."/>
            <person name="Marozzi G."/>
            <person name="Antonielli L."/>
            <person name="Sanchez S."/>
            <person name="Marco P."/>
            <person name="Wang X."/>
            <person name="Falini L.B."/>
            <person name="Barry K."/>
            <person name="Haridas S."/>
            <person name="Lipzen A."/>
            <person name="Labutti K."/>
            <person name="Grigoriev I.V."/>
            <person name="Murat C."/>
            <person name="Martin F."/>
            <person name="Albertini E."/>
            <person name="Donnini D."/>
            <person name="Bonito G."/>
        </authorList>
    </citation>
    <scope>NUCLEOTIDE SEQUENCE [LARGE SCALE GENOMIC DNA]</scope>
    <source>
        <strain evidence="1 2">Sb_GMNB300</strain>
    </source>
</reference>
<accession>A0A5J5EFX4</accession>
<evidence type="ECO:0000313" key="2">
    <source>
        <dbReference type="Proteomes" id="UP000326924"/>
    </source>
</evidence>
<proteinExistence type="predicted"/>
<dbReference type="InParanoid" id="A0A5J5EFX4"/>
<gene>
    <name evidence="1" type="ORF">FN846DRAFT_894943</name>
</gene>
<dbReference type="Proteomes" id="UP000326924">
    <property type="component" value="Unassembled WGS sequence"/>
</dbReference>
<dbReference type="AlphaFoldDB" id="A0A5J5EFX4"/>
<evidence type="ECO:0000313" key="1">
    <source>
        <dbReference type="EMBL" id="KAA8894602.1"/>
    </source>
</evidence>
<protein>
    <submittedName>
        <fullName evidence="1">Uncharacterized protein</fullName>
    </submittedName>
</protein>